<comment type="subunit">
    <text evidence="4">Component of the Mediator complex.</text>
</comment>
<comment type="subcellular location">
    <subcellularLocation>
        <location evidence="1 4">Nucleus</location>
    </subcellularLocation>
</comment>
<gene>
    <name evidence="4" type="primary">MED11</name>
    <name evidence="6" type="ORF">VDAG_04650</name>
</gene>
<dbReference type="GO" id="GO:0006357">
    <property type="term" value="P:regulation of transcription by RNA polymerase II"/>
    <property type="evidence" value="ECO:0007669"/>
    <property type="project" value="InterPro"/>
</dbReference>
<dbReference type="InterPro" id="IPR019404">
    <property type="entry name" value="Mediator_Med11"/>
</dbReference>
<evidence type="ECO:0000256" key="5">
    <source>
        <dbReference type="SAM" id="MobiDB-lite"/>
    </source>
</evidence>
<accession>G2X3R3</accession>
<dbReference type="STRING" id="498257.G2X3R3"/>
<proteinExistence type="inferred from homology"/>
<dbReference type="Pfam" id="PF10280">
    <property type="entry name" value="Med11"/>
    <property type="match status" value="1"/>
</dbReference>
<evidence type="ECO:0000256" key="1">
    <source>
        <dbReference type="ARBA" id="ARBA00004123"/>
    </source>
</evidence>
<dbReference type="eggNOG" id="ENOG502S9BX">
    <property type="taxonomic scope" value="Eukaryota"/>
</dbReference>
<dbReference type="RefSeq" id="XP_009652549.1">
    <property type="nucleotide sequence ID" value="XM_009654254.1"/>
</dbReference>
<protein>
    <recommendedName>
        <fullName evidence="4">Mediator of RNA polymerase II transcription subunit 11</fullName>
    </recommendedName>
    <alternativeName>
        <fullName evidence="4">Mediator complex subunit 11</fullName>
    </alternativeName>
</protein>
<evidence type="ECO:0000313" key="6">
    <source>
        <dbReference type="EMBL" id="EGY23212.1"/>
    </source>
</evidence>
<dbReference type="GeneID" id="20706113"/>
<evidence type="ECO:0000256" key="4">
    <source>
        <dbReference type="RuleBase" id="RU364147"/>
    </source>
</evidence>
<keyword evidence="4" id="KW-0804">Transcription</keyword>
<dbReference type="AlphaFoldDB" id="G2X3R3"/>
<evidence type="ECO:0000313" key="7">
    <source>
        <dbReference type="Proteomes" id="UP000001611"/>
    </source>
</evidence>
<dbReference type="Gene3D" id="1.10.287.3490">
    <property type="match status" value="1"/>
</dbReference>
<dbReference type="KEGG" id="vda:VDAG_04650"/>
<dbReference type="GO" id="GO:0016592">
    <property type="term" value="C:mediator complex"/>
    <property type="evidence" value="ECO:0007669"/>
    <property type="project" value="InterPro"/>
</dbReference>
<comment type="similarity">
    <text evidence="2 4">Belongs to the Mediator complex subunit 11 family.</text>
</comment>
<reference evidence="6 7" key="1">
    <citation type="submission" date="2008-03" db="EMBL/GenBank/DDBJ databases">
        <title>The Genome Sequence of Verticillium dahliae VdLs.17.</title>
        <authorList>
            <consortium name="The Broad Institute Genome Sequencing Platform"/>
            <person name="Ma L.-J.J."/>
            <person name="Klosterman S.J."/>
            <person name="Subbarao K."/>
            <person name="Dobinson K."/>
            <person name="Veronese P."/>
            <person name="Kang S."/>
            <person name="Gold S.E."/>
            <person name="Young S."/>
            <person name="Jaffe D."/>
            <person name="Gnerre S."/>
            <person name="Berlin A."/>
            <person name="Heiman D."/>
            <person name="Hepburn T."/>
            <person name="Sykes S."/>
            <person name="Alvarado L."/>
            <person name="Kodira C.D."/>
            <person name="Lander E."/>
            <person name="Galagan J."/>
            <person name="Nusbaum C."/>
            <person name="Birren B."/>
        </authorList>
    </citation>
    <scope>NUCLEOTIDE SEQUENCE [LARGE SCALE GENOMIC DNA]</scope>
    <source>
        <strain evidence="7">VdLs.17 / ATCC MYA-4575 / FGSC 10137</strain>
    </source>
</reference>
<dbReference type="OMA" id="HSIDVRM"/>
<keyword evidence="4" id="KW-0010">Activator</keyword>
<feature type="region of interest" description="Disordered" evidence="5">
    <location>
        <begin position="1"/>
        <end position="25"/>
    </location>
</feature>
<name>G2X3R3_VERDV</name>
<dbReference type="EMBL" id="DS572702">
    <property type="protein sequence ID" value="EGY23212.1"/>
    <property type="molecule type" value="Genomic_DNA"/>
</dbReference>
<evidence type="ECO:0000256" key="2">
    <source>
        <dbReference type="ARBA" id="ARBA00008186"/>
    </source>
</evidence>
<keyword evidence="7" id="KW-1185">Reference proteome</keyword>
<keyword evidence="4" id="KW-0805">Transcription regulation</keyword>
<organism evidence="6 7">
    <name type="scientific">Verticillium dahliae (strain VdLs.17 / ATCC MYA-4575 / FGSC 10137)</name>
    <name type="common">Verticillium wilt</name>
    <dbReference type="NCBI Taxonomy" id="498257"/>
    <lineage>
        <taxon>Eukaryota</taxon>
        <taxon>Fungi</taxon>
        <taxon>Dikarya</taxon>
        <taxon>Ascomycota</taxon>
        <taxon>Pezizomycotina</taxon>
        <taxon>Sordariomycetes</taxon>
        <taxon>Hypocreomycetidae</taxon>
        <taxon>Glomerellales</taxon>
        <taxon>Plectosphaerellaceae</taxon>
        <taxon>Verticillium</taxon>
    </lineage>
</organism>
<dbReference type="OrthoDB" id="5418434at2759"/>
<dbReference type="Proteomes" id="UP000001611">
    <property type="component" value="Chromosome 3"/>
</dbReference>
<dbReference type="InParanoid" id="G2X3R3"/>
<keyword evidence="3 4" id="KW-0539">Nucleus</keyword>
<dbReference type="HOGENOM" id="CLU_094325_0_1_1"/>
<comment type="function">
    <text evidence="4">Component of the Mediator complex, a coactivator involved in the regulated transcription of nearly all RNA polymerase II-dependent genes. Mediator functions as a bridge to convey information from gene-specific regulatory proteins to the basal RNA polymerase II transcription machinery. Mediator is recruited to promoters by direct interactions with regulatory proteins and serves as a scaffold for the assembly of a functional pre-initiation complex with RNA polymerase II and the general transcription factors.</text>
</comment>
<dbReference type="GO" id="GO:0003712">
    <property type="term" value="F:transcription coregulator activity"/>
    <property type="evidence" value="ECO:0007669"/>
    <property type="project" value="InterPro"/>
</dbReference>
<evidence type="ECO:0000256" key="3">
    <source>
        <dbReference type="ARBA" id="ARBA00023242"/>
    </source>
</evidence>
<sequence length="185" mass="20188">MADDSAMQDATPPASQAPPPDADTANTFSLEERIAQLCEIDKLTPRQNIVALMSHTATALTSLSPQPHIPQTQQTETFKSAMDGLLSTLHTVDVRMKRQILALEEAGIIRLRQDARVMNEDAKIVAKPSLEPNGVGGIGALDVGWLNSRNSKVERDMEAELWARMRALLERQGGEAGRGDDEMES</sequence>